<comment type="similarity">
    <text evidence="1 2">Belongs to the calycin superfamily. Lipocalin family.</text>
</comment>
<dbReference type="RefSeq" id="WP_095092561.1">
    <property type="nucleotide sequence ID" value="NZ_JACONW010000272.1"/>
</dbReference>
<comment type="function">
    <text evidence="2">Involved in the storage or transport of lipids necessary for membrane maintenance under stressful conditions. Displays a binding preference for lysophospholipids.</text>
</comment>
<dbReference type="InterPro" id="IPR047202">
    <property type="entry name" value="Lipocalin_Blc-like_dom"/>
</dbReference>
<sequence>MIKLLVRFGLVLMASFLAIGFAHSAENLEPKTVGNVDLKQYQGTWYEIARLPMFFQRKCAQSEANYALKDDGSVGVTNRCRTIEGEWQEATGTATPQVPGKTDKLWVEFDNWFSRLLPGVAKGDYWVLYIGDGYKTAVVGNPDRKYLWLLSRTPTISKDVKEHLLSQAQQQGYDTTKLVWRVEDSKIGKTEK</sequence>
<name>A0ABR7B851_9PSED</name>
<proteinExistence type="inferred from homology"/>
<comment type="caution">
    <text evidence="4">The sequence shown here is derived from an EMBL/GenBank/DDBJ whole genome shotgun (WGS) entry which is preliminary data.</text>
</comment>
<dbReference type="CDD" id="cd19438">
    <property type="entry name" value="lipocalin_Blc-like"/>
    <property type="match status" value="1"/>
</dbReference>
<accession>A0ABR7B851</accession>
<dbReference type="PANTHER" id="PTHR10612">
    <property type="entry name" value="APOLIPOPROTEIN D"/>
    <property type="match status" value="1"/>
</dbReference>
<comment type="subcellular location">
    <subcellularLocation>
        <location evidence="2">Cell outer membrane</location>
    </subcellularLocation>
</comment>
<feature type="chain" id="PRO_5045015176" description="Outer membrane lipoprotein Blc" evidence="2">
    <location>
        <begin position="25"/>
        <end position="192"/>
    </location>
</feature>
<dbReference type="InterPro" id="IPR022271">
    <property type="entry name" value="Lipocalin_ApoD"/>
</dbReference>
<evidence type="ECO:0000313" key="5">
    <source>
        <dbReference type="Proteomes" id="UP000651852"/>
    </source>
</evidence>
<dbReference type="PROSITE" id="PS00213">
    <property type="entry name" value="LIPOCALIN"/>
    <property type="match status" value="1"/>
</dbReference>
<dbReference type="EMBL" id="JACONW010000272">
    <property type="protein sequence ID" value="MBC3953351.1"/>
    <property type="molecule type" value="Genomic_DNA"/>
</dbReference>
<dbReference type="Pfam" id="PF08212">
    <property type="entry name" value="Lipocalin_2"/>
    <property type="match status" value="1"/>
</dbReference>
<dbReference type="PRINTS" id="PR01171">
    <property type="entry name" value="BCTLIPOCALIN"/>
</dbReference>
<evidence type="ECO:0000256" key="1">
    <source>
        <dbReference type="ARBA" id="ARBA00006889"/>
    </source>
</evidence>
<dbReference type="Proteomes" id="UP000651852">
    <property type="component" value="Unassembled WGS sequence"/>
</dbReference>
<dbReference type="PANTHER" id="PTHR10612:SF34">
    <property type="entry name" value="APOLIPOPROTEIN D"/>
    <property type="match status" value="1"/>
</dbReference>
<keyword evidence="2" id="KW-0446">Lipid-binding</keyword>
<gene>
    <name evidence="4" type="ORF">H8S59_26570</name>
</gene>
<dbReference type="InterPro" id="IPR012674">
    <property type="entry name" value="Calycin"/>
</dbReference>
<protein>
    <recommendedName>
        <fullName evidence="2">Outer membrane lipoprotein Blc</fullName>
    </recommendedName>
</protein>
<keyword evidence="2" id="KW-0472">Membrane</keyword>
<dbReference type="SUPFAM" id="SSF50814">
    <property type="entry name" value="Lipocalins"/>
    <property type="match status" value="1"/>
</dbReference>
<comment type="subunit">
    <text evidence="2">Homodimer.</text>
</comment>
<feature type="domain" description="Lipocalin/cytosolic fatty-acid binding" evidence="3">
    <location>
        <begin position="36"/>
        <end position="181"/>
    </location>
</feature>
<feature type="signal peptide" evidence="2">
    <location>
        <begin position="1"/>
        <end position="24"/>
    </location>
</feature>
<dbReference type="PIRSF" id="PIRSF036893">
    <property type="entry name" value="Lipocalin_ApoD"/>
    <property type="match status" value="1"/>
</dbReference>
<keyword evidence="2" id="KW-0998">Cell outer membrane</keyword>
<evidence type="ECO:0000256" key="2">
    <source>
        <dbReference type="PIRNR" id="PIRNR036893"/>
    </source>
</evidence>
<evidence type="ECO:0000259" key="3">
    <source>
        <dbReference type="Pfam" id="PF08212"/>
    </source>
</evidence>
<dbReference type="InterPro" id="IPR022272">
    <property type="entry name" value="Lipocalin_CS"/>
</dbReference>
<dbReference type="InterPro" id="IPR002446">
    <property type="entry name" value="Lipocalin_bac"/>
</dbReference>
<dbReference type="Gene3D" id="2.40.128.20">
    <property type="match status" value="1"/>
</dbReference>
<keyword evidence="2" id="KW-0449">Lipoprotein</keyword>
<evidence type="ECO:0000313" key="4">
    <source>
        <dbReference type="EMBL" id="MBC3953351.1"/>
    </source>
</evidence>
<keyword evidence="2" id="KW-0732">Signal</keyword>
<keyword evidence="5" id="KW-1185">Reference proteome</keyword>
<reference evidence="4 5" key="1">
    <citation type="submission" date="2020-08" db="EMBL/GenBank/DDBJ databases">
        <title>Putative novel bacterial strains isolated from necrotic wheat leaf tissues caused by Xanthomonas translucens.</title>
        <authorList>
            <person name="Tambong J.T."/>
        </authorList>
    </citation>
    <scope>NUCLEOTIDE SEQUENCE [LARGE SCALE GENOMIC DNA]</scope>
    <source>
        <strain evidence="4 5">DOAB 1069</strain>
    </source>
</reference>
<organism evidence="4 5">
    <name type="scientific">Pseudomonas folii</name>
    <dbReference type="NCBI Taxonomy" id="2762593"/>
    <lineage>
        <taxon>Bacteria</taxon>
        <taxon>Pseudomonadati</taxon>
        <taxon>Pseudomonadota</taxon>
        <taxon>Gammaproteobacteria</taxon>
        <taxon>Pseudomonadales</taxon>
        <taxon>Pseudomonadaceae</taxon>
        <taxon>Pseudomonas</taxon>
    </lineage>
</organism>
<dbReference type="InterPro" id="IPR000566">
    <property type="entry name" value="Lipocln_cytosolic_FA-bd_dom"/>
</dbReference>